<feature type="domain" description="LCCL" evidence="3">
    <location>
        <begin position="247"/>
        <end position="304"/>
    </location>
</feature>
<dbReference type="GeneID" id="87899543"/>
<dbReference type="InterPro" id="IPR004043">
    <property type="entry name" value="LCCL"/>
</dbReference>
<feature type="transmembrane region" description="Helical" evidence="2">
    <location>
        <begin position="536"/>
        <end position="555"/>
    </location>
</feature>
<feature type="transmembrane region" description="Helical" evidence="2">
    <location>
        <begin position="492"/>
        <end position="515"/>
    </location>
</feature>
<gene>
    <name evidence="4" type="ORF">QC761_508540</name>
</gene>
<dbReference type="PROSITE" id="PS50820">
    <property type="entry name" value="LCCL"/>
    <property type="match status" value="1"/>
</dbReference>
<accession>A0ABR0FEK8</accession>
<feature type="compositionally biased region" description="Acidic residues" evidence="1">
    <location>
        <begin position="75"/>
        <end position="86"/>
    </location>
</feature>
<keyword evidence="5" id="KW-1185">Reference proteome</keyword>
<feature type="transmembrane region" description="Helical" evidence="2">
    <location>
        <begin position="157"/>
        <end position="177"/>
    </location>
</feature>
<dbReference type="RefSeq" id="XP_062731381.1">
    <property type="nucleotide sequence ID" value="XM_062880061.1"/>
</dbReference>
<evidence type="ECO:0000313" key="5">
    <source>
        <dbReference type="Proteomes" id="UP001322138"/>
    </source>
</evidence>
<dbReference type="PANTHER" id="PTHR31331">
    <property type="entry name" value="LCCL DOMAIN PROTEIN (AFU_ORTHOLOGUE AFUA_5G08630)"/>
    <property type="match status" value="1"/>
</dbReference>
<evidence type="ECO:0000259" key="3">
    <source>
        <dbReference type="PROSITE" id="PS50820"/>
    </source>
</evidence>
<feature type="region of interest" description="Disordered" evidence="1">
    <location>
        <begin position="1"/>
        <end position="105"/>
    </location>
</feature>
<reference evidence="4 5" key="1">
    <citation type="journal article" date="2023" name="bioRxiv">
        <title>High-quality genome assemblies of four members of thePodospora anserinaspecies complex.</title>
        <authorList>
            <person name="Ament-Velasquez S.L."/>
            <person name="Vogan A.A."/>
            <person name="Wallerman O."/>
            <person name="Hartmann F."/>
            <person name="Gautier V."/>
            <person name="Silar P."/>
            <person name="Giraud T."/>
            <person name="Johannesson H."/>
        </authorList>
    </citation>
    <scope>NUCLEOTIDE SEQUENCE [LARGE SCALE GENOMIC DNA]</scope>
    <source>
        <strain evidence="4 5">CBS 112042</strain>
    </source>
</reference>
<proteinExistence type="predicted"/>
<dbReference type="SMART" id="SM00603">
    <property type="entry name" value="LCCL"/>
    <property type="match status" value="1"/>
</dbReference>
<feature type="transmembrane region" description="Helical" evidence="2">
    <location>
        <begin position="380"/>
        <end position="406"/>
    </location>
</feature>
<feature type="compositionally biased region" description="Polar residues" evidence="1">
    <location>
        <begin position="1"/>
        <end position="10"/>
    </location>
</feature>
<keyword evidence="2" id="KW-0472">Membrane</keyword>
<dbReference type="Pfam" id="PF03815">
    <property type="entry name" value="LCCL"/>
    <property type="match status" value="1"/>
</dbReference>
<feature type="transmembrane region" description="Helical" evidence="2">
    <location>
        <begin position="351"/>
        <end position="368"/>
    </location>
</feature>
<feature type="compositionally biased region" description="Low complexity" evidence="1">
    <location>
        <begin position="23"/>
        <end position="42"/>
    </location>
</feature>
<keyword evidence="2" id="KW-0812">Transmembrane</keyword>
<sequence length="686" mass="75378">MSGNTLTRNTGVAADEDGDVVFSNNDNGRIGSGSSSSSSSSDGLRKGGKSGVEVRHLEDDDDNSNEEAQLLHSDSEDDGLELDELTSPDSDVENRPFRKSKSRQQGRKRHRYCDWLWGGPAPSKTQRIEPRAWLLPRLQAGLVDVLDCLFPQKWQKGMLLVGFGIVWMLTVVVPVVLTKGKVVADGQEVKHLGCVSPLWGGNAECGLDGRLCEPFGNTSVAFRCPADCAGVKLLNPRWVGNQQINYRAYVIGGGEGVYRGDSFVCQAGVHAGVVTDKKGGCGRVKLKGEYYRFENSTQNGVESVRFGSYFPMSYEVEKVEGCGRGDARWGQLIVSVGLSLLLGAGTRSGKVMFFGGFTGVFLHVGLVSDPPDIEVMSGRLVQELVGIMVGRLLPAVFVMVVVYWAIGRRTLEGVDEGANWEKTLLWMGGLWLGGLTNNTFEAWIPISRLEGHDLRQQPGAVVALVVVVGVLFALGTLQAWHFWQEGRLPKLLAFYAGAIAVIATLVVMPGLELRLHHYVLALLLLPGTAMQTRPSLLFQGLLVGLFINGVARWGFDSVLQTYDSIRGDGQYGSVVPEVVAPFIETLEMGVKQETIHFKWSALDDVARLREKIEGISVLVNDVERFRGWFTETKLEDMVFSWPRFRKADEYFRFSFVGEGGNTLDWTEAGTWFANGTWSKGVGFYKV</sequence>
<dbReference type="Proteomes" id="UP001322138">
    <property type="component" value="Unassembled WGS sequence"/>
</dbReference>
<dbReference type="InterPro" id="IPR036609">
    <property type="entry name" value="LCCL_sf"/>
</dbReference>
<evidence type="ECO:0000256" key="2">
    <source>
        <dbReference type="SAM" id="Phobius"/>
    </source>
</evidence>
<name>A0ABR0FEK8_9PEZI</name>
<evidence type="ECO:0000256" key="1">
    <source>
        <dbReference type="SAM" id="MobiDB-lite"/>
    </source>
</evidence>
<dbReference type="InterPro" id="IPR051957">
    <property type="entry name" value="CRISP-LCCL_domain"/>
</dbReference>
<organism evidence="4 5">
    <name type="scientific">Podospora bellae-mahoneyi</name>
    <dbReference type="NCBI Taxonomy" id="2093777"/>
    <lineage>
        <taxon>Eukaryota</taxon>
        <taxon>Fungi</taxon>
        <taxon>Dikarya</taxon>
        <taxon>Ascomycota</taxon>
        <taxon>Pezizomycotina</taxon>
        <taxon>Sordariomycetes</taxon>
        <taxon>Sordariomycetidae</taxon>
        <taxon>Sordariales</taxon>
        <taxon>Podosporaceae</taxon>
        <taxon>Podospora</taxon>
    </lineage>
</organism>
<keyword evidence="2" id="KW-1133">Transmembrane helix</keyword>
<dbReference type="PANTHER" id="PTHR31331:SF8">
    <property type="entry name" value="LCCL DOMAIN PROTEIN (AFU_ORTHOLOGUE AFUA_5G02970)"/>
    <property type="match status" value="1"/>
</dbReference>
<dbReference type="Gene3D" id="2.170.130.20">
    <property type="entry name" value="LCCL-like domain"/>
    <property type="match status" value="1"/>
</dbReference>
<feature type="transmembrane region" description="Helical" evidence="2">
    <location>
        <begin position="458"/>
        <end position="480"/>
    </location>
</feature>
<dbReference type="SUPFAM" id="SSF69848">
    <property type="entry name" value="LCCL domain"/>
    <property type="match status" value="1"/>
</dbReference>
<evidence type="ECO:0000313" key="4">
    <source>
        <dbReference type="EMBL" id="KAK4642405.1"/>
    </source>
</evidence>
<comment type="caution">
    <text evidence="4">The sequence shown here is derived from an EMBL/GenBank/DDBJ whole genome shotgun (WGS) entry which is preliminary data.</text>
</comment>
<protein>
    <recommendedName>
        <fullName evidence="3">LCCL domain-containing protein</fullName>
    </recommendedName>
</protein>
<dbReference type="EMBL" id="JAFFGZ010000007">
    <property type="protein sequence ID" value="KAK4642405.1"/>
    <property type="molecule type" value="Genomic_DNA"/>
</dbReference>
<feature type="transmembrane region" description="Helical" evidence="2">
    <location>
        <begin position="426"/>
        <end position="446"/>
    </location>
</feature>